<dbReference type="Proteomes" id="UP000583556">
    <property type="component" value="Unassembled WGS sequence"/>
</dbReference>
<evidence type="ECO:0000256" key="1">
    <source>
        <dbReference type="ARBA" id="ARBA00023239"/>
    </source>
</evidence>
<feature type="domain" description="Amidohydrolase-related" evidence="2">
    <location>
        <begin position="19"/>
        <end position="316"/>
    </location>
</feature>
<dbReference type="GO" id="GO:0019748">
    <property type="term" value="P:secondary metabolic process"/>
    <property type="evidence" value="ECO:0007669"/>
    <property type="project" value="TreeGrafter"/>
</dbReference>
<dbReference type="SUPFAM" id="SSF51556">
    <property type="entry name" value="Metallo-dependent hydrolases"/>
    <property type="match status" value="1"/>
</dbReference>
<name>A0A7Y0BS17_9SPHN</name>
<evidence type="ECO:0000313" key="3">
    <source>
        <dbReference type="EMBL" id="NML95562.1"/>
    </source>
</evidence>
<dbReference type="GO" id="GO:0016831">
    <property type="term" value="F:carboxy-lyase activity"/>
    <property type="evidence" value="ECO:0007669"/>
    <property type="project" value="InterPro"/>
</dbReference>
<keyword evidence="3" id="KW-0378">Hydrolase</keyword>
<dbReference type="InterPro" id="IPR032466">
    <property type="entry name" value="Metal_Hydrolase"/>
</dbReference>
<accession>A0A7Y0BS17</accession>
<keyword evidence="4" id="KW-1185">Reference proteome</keyword>
<dbReference type="InterPro" id="IPR032465">
    <property type="entry name" value="ACMSD"/>
</dbReference>
<gene>
    <name evidence="3" type="ORF">HHL27_17955</name>
</gene>
<dbReference type="PANTHER" id="PTHR21240:SF28">
    <property type="entry name" value="ISO-OROTATE DECARBOXYLASE (EUROFUNG)"/>
    <property type="match status" value="1"/>
</dbReference>
<sequence length="327" mass="35713">MLALVAVLAGRAEAREPIIDMHLHALAADQQGPPPLALCSPITMPVWDPAHAPMESFGTLFQGAGCSDPIVSPKTDDEVMTRSIAQLDKYNVIGLVSGPKAVVDRWRKAAPARLIPSLIPDWPLAAGFEQEFAALHAQGEAMAIGELGLQYDGVAPDDPRAERIWAFAEKEDLPVSIHVGPGPPGVGYLPGSGYRARLSSSLLLEEVLLRHPKLRLNVMHAGFPMRDDMIALLYSHPQVYVDLGVIDWTQPRATFHAYLKELVDAGFAKRIMFGSDQMVWPEAIGKAIEAVESAPFLTRAQKRDIFYNNAARFLRLDAATMARHAAM</sequence>
<dbReference type="InterPro" id="IPR006680">
    <property type="entry name" value="Amidohydro-rel"/>
</dbReference>
<protein>
    <submittedName>
        <fullName evidence="3">Amidohydrolase family protein</fullName>
    </submittedName>
</protein>
<dbReference type="Gene3D" id="3.20.20.140">
    <property type="entry name" value="Metal-dependent hydrolases"/>
    <property type="match status" value="1"/>
</dbReference>
<dbReference type="EMBL" id="JABBGM010000010">
    <property type="protein sequence ID" value="NML95562.1"/>
    <property type="molecule type" value="Genomic_DNA"/>
</dbReference>
<evidence type="ECO:0000313" key="4">
    <source>
        <dbReference type="Proteomes" id="UP000583556"/>
    </source>
</evidence>
<comment type="caution">
    <text evidence="3">The sequence shown here is derived from an EMBL/GenBank/DDBJ whole genome shotgun (WGS) entry which is preliminary data.</text>
</comment>
<dbReference type="AlphaFoldDB" id="A0A7Y0BS17"/>
<keyword evidence="1" id="KW-0456">Lyase</keyword>
<dbReference type="PANTHER" id="PTHR21240">
    <property type="entry name" value="2-AMINO-3-CARBOXYLMUCONATE-6-SEMIALDEHYDE DECARBOXYLASE"/>
    <property type="match status" value="1"/>
</dbReference>
<dbReference type="Pfam" id="PF04909">
    <property type="entry name" value="Amidohydro_2"/>
    <property type="match status" value="1"/>
</dbReference>
<organism evidence="3 4">
    <name type="scientific">Novosphingobium olei</name>
    <dbReference type="NCBI Taxonomy" id="2728851"/>
    <lineage>
        <taxon>Bacteria</taxon>
        <taxon>Pseudomonadati</taxon>
        <taxon>Pseudomonadota</taxon>
        <taxon>Alphaproteobacteria</taxon>
        <taxon>Sphingomonadales</taxon>
        <taxon>Sphingomonadaceae</taxon>
        <taxon>Novosphingobium</taxon>
    </lineage>
</organism>
<proteinExistence type="predicted"/>
<dbReference type="GO" id="GO:0016787">
    <property type="term" value="F:hydrolase activity"/>
    <property type="evidence" value="ECO:0007669"/>
    <property type="project" value="UniProtKB-KW"/>
</dbReference>
<dbReference type="GO" id="GO:0005737">
    <property type="term" value="C:cytoplasm"/>
    <property type="evidence" value="ECO:0007669"/>
    <property type="project" value="TreeGrafter"/>
</dbReference>
<reference evidence="3 4" key="1">
    <citation type="submission" date="2020-04" db="EMBL/GenBank/DDBJ databases">
        <title>Novosphingobium sp. TW-4 isolated from soil.</title>
        <authorList>
            <person name="Dahal R.H."/>
            <person name="Chaudhary D.K."/>
        </authorList>
    </citation>
    <scope>NUCLEOTIDE SEQUENCE [LARGE SCALE GENOMIC DNA]</scope>
    <source>
        <strain evidence="3 4">TW-4</strain>
    </source>
</reference>
<evidence type="ECO:0000259" key="2">
    <source>
        <dbReference type="Pfam" id="PF04909"/>
    </source>
</evidence>